<protein>
    <submittedName>
        <fullName evidence="1">Uncharacterized protein</fullName>
    </submittedName>
</protein>
<accession>A0ABQ2TD89</accession>
<gene>
    <name evidence="1" type="ORF">GCM10010285_48930</name>
</gene>
<organism evidence="1 2">
    <name type="scientific">Streptomyces pseudogriseolus</name>
    <name type="common">Streptomyces gancidicus</name>
    <name type="synonym">Streptomyces rubiginosus</name>
    <dbReference type="NCBI Taxonomy" id="36817"/>
    <lineage>
        <taxon>Bacteria</taxon>
        <taxon>Bacillati</taxon>
        <taxon>Actinomycetota</taxon>
        <taxon>Actinomycetes</taxon>
        <taxon>Kitasatosporales</taxon>
        <taxon>Streptomycetaceae</taxon>
        <taxon>Streptomyces</taxon>
        <taxon>Streptomyces pseudogriseolus group</taxon>
    </lineage>
</organism>
<reference evidence="2" key="1">
    <citation type="journal article" date="2019" name="Int. J. Syst. Evol. Microbiol.">
        <title>The Global Catalogue of Microorganisms (GCM) 10K type strain sequencing project: providing services to taxonomists for standard genome sequencing and annotation.</title>
        <authorList>
            <consortium name="The Broad Institute Genomics Platform"/>
            <consortium name="The Broad Institute Genome Sequencing Center for Infectious Disease"/>
            <person name="Wu L."/>
            <person name="Ma J."/>
        </authorList>
    </citation>
    <scope>NUCLEOTIDE SEQUENCE [LARGE SCALE GENOMIC DNA]</scope>
    <source>
        <strain evidence="2">JCM 4416</strain>
    </source>
</reference>
<dbReference type="EMBL" id="BMTX01000018">
    <property type="protein sequence ID" value="GGS63768.1"/>
    <property type="molecule type" value="Genomic_DNA"/>
</dbReference>
<sequence>MVGRVIIGLLCVHGLDGAHALVGMPEATRLSVRRVATAGRAAPTTGILIGLGALGDKWSSGMGAFQ</sequence>
<name>A0ABQ2TD89_STREZ</name>
<comment type="caution">
    <text evidence="1">The sequence shown here is derived from an EMBL/GenBank/DDBJ whole genome shotgun (WGS) entry which is preliminary data.</text>
</comment>
<dbReference type="Proteomes" id="UP000597853">
    <property type="component" value="Unassembled WGS sequence"/>
</dbReference>
<evidence type="ECO:0000313" key="1">
    <source>
        <dbReference type="EMBL" id="GGS63768.1"/>
    </source>
</evidence>
<keyword evidence="2" id="KW-1185">Reference proteome</keyword>
<proteinExistence type="predicted"/>
<evidence type="ECO:0000313" key="2">
    <source>
        <dbReference type="Proteomes" id="UP000597853"/>
    </source>
</evidence>